<sequence length="76" mass="7973">MDGLECSECEATIPLACQNGLTPQGLKTMIHSAKEHHRLCQGGSSKVASSTLGLPDGDDIFLVWTCGGCGQLEILV</sequence>
<name>A0A168RFX0_ABSGL</name>
<evidence type="ECO:0000313" key="2">
    <source>
        <dbReference type="Proteomes" id="UP000078561"/>
    </source>
</evidence>
<accession>A0A168RFX0</accession>
<evidence type="ECO:0000313" key="1">
    <source>
        <dbReference type="EMBL" id="SAM06778.1"/>
    </source>
</evidence>
<dbReference type="Proteomes" id="UP000078561">
    <property type="component" value="Unassembled WGS sequence"/>
</dbReference>
<reference evidence="1" key="1">
    <citation type="submission" date="2016-04" db="EMBL/GenBank/DDBJ databases">
        <authorList>
            <person name="Evans L.H."/>
            <person name="Alamgir A."/>
            <person name="Owens N."/>
            <person name="Weber N.D."/>
            <person name="Virtaneva K."/>
            <person name="Barbian K."/>
            <person name="Babar A."/>
            <person name="Rosenke K."/>
        </authorList>
    </citation>
    <scope>NUCLEOTIDE SEQUENCE [LARGE SCALE GENOMIC DNA]</scope>
    <source>
        <strain evidence="1">CBS 101.48</strain>
    </source>
</reference>
<gene>
    <name evidence="1" type="primary">ABSGL_12515.1 scaffold 12955</name>
</gene>
<dbReference type="EMBL" id="LT554635">
    <property type="protein sequence ID" value="SAM06778.1"/>
    <property type="molecule type" value="Genomic_DNA"/>
</dbReference>
<evidence type="ECO:0008006" key="3">
    <source>
        <dbReference type="Google" id="ProtNLM"/>
    </source>
</evidence>
<dbReference type="AlphaFoldDB" id="A0A168RFX0"/>
<organism evidence="1">
    <name type="scientific">Absidia glauca</name>
    <name type="common">Pin mould</name>
    <dbReference type="NCBI Taxonomy" id="4829"/>
    <lineage>
        <taxon>Eukaryota</taxon>
        <taxon>Fungi</taxon>
        <taxon>Fungi incertae sedis</taxon>
        <taxon>Mucoromycota</taxon>
        <taxon>Mucoromycotina</taxon>
        <taxon>Mucoromycetes</taxon>
        <taxon>Mucorales</taxon>
        <taxon>Cunninghamellaceae</taxon>
        <taxon>Absidia</taxon>
    </lineage>
</organism>
<keyword evidence="2" id="KW-1185">Reference proteome</keyword>
<proteinExistence type="predicted"/>
<dbReference type="InParanoid" id="A0A168RFX0"/>
<protein>
    <recommendedName>
        <fullName evidence="3">RPA-interacting protein C-terminal domain-containing protein</fullName>
    </recommendedName>
</protein>